<dbReference type="OrthoDB" id="5956793at2"/>
<organism evidence="1 2">
    <name type="scientific">Rhodanobacter fulvus Jip2</name>
    <dbReference type="NCBI Taxonomy" id="1163408"/>
    <lineage>
        <taxon>Bacteria</taxon>
        <taxon>Pseudomonadati</taxon>
        <taxon>Pseudomonadota</taxon>
        <taxon>Gammaproteobacteria</taxon>
        <taxon>Lysobacterales</taxon>
        <taxon>Rhodanobacteraceae</taxon>
        <taxon>Rhodanobacter</taxon>
    </lineage>
</organism>
<keyword evidence="2" id="KW-1185">Reference proteome</keyword>
<protein>
    <recommendedName>
        <fullName evidence="3">NHL repeat containing protein</fullName>
    </recommendedName>
</protein>
<reference evidence="1 2" key="1">
    <citation type="journal article" date="2012" name="J. Bacteriol.">
        <title>Genome sequences for six rhodanobacter strains, isolated from soils and the terrestrial subsurface, with variable denitrification capabilities.</title>
        <authorList>
            <person name="Kostka J.E."/>
            <person name="Green S.J."/>
            <person name="Rishishwar L."/>
            <person name="Prakash O."/>
            <person name="Katz L.S."/>
            <person name="Marino-Ramirez L."/>
            <person name="Jordan I.K."/>
            <person name="Munk C."/>
            <person name="Ivanova N."/>
            <person name="Mikhailova N."/>
            <person name="Watson D.B."/>
            <person name="Brown S.D."/>
            <person name="Palumbo A.V."/>
            <person name="Brooks S.C."/>
        </authorList>
    </citation>
    <scope>NUCLEOTIDE SEQUENCE [LARGE SCALE GENOMIC DNA]</scope>
    <source>
        <strain evidence="2">Jip2T</strain>
    </source>
</reference>
<proteinExistence type="predicted"/>
<name>I4VZ70_9GAMM</name>
<dbReference type="STRING" id="1163408.UU9_01169"/>
<dbReference type="AlphaFoldDB" id="I4VZ70"/>
<dbReference type="PATRIC" id="fig|1163408.3.peg.241"/>
<dbReference type="RefSeq" id="WP_007079876.1">
    <property type="nucleotide sequence ID" value="NZ_AJXU01000007.1"/>
</dbReference>
<accession>I4VZ70</accession>
<dbReference type="Proteomes" id="UP000004210">
    <property type="component" value="Unassembled WGS sequence"/>
</dbReference>
<evidence type="ECO:0000313" key="2">
    <source>
        <dbReference type="Proteomes" id="UP000004210"/>
    </source>
</evidence>
<evidence type="ECO:0000313" key="1">
    <source>
        <dbReference type="EMBL" id="EIL92511.1"/>
    </source>
</evidence>
<dbReference type="InterPro" id="IPR011044">
    <property type="entry name" value="Quino_amine_DH_bsu"/>
</dbReference>
<evidence type="ECO:0008006" key="3">
    <source>
        <dbReference type="Google" id="ProtNLM"/>
    </source>
</evidence>
<dbReference type="SUPFAM" id="SSF50969">
    <property type="entry name" value="YVTN repeat-like/Quinoprotein amine dehydrogenase"/>
    <property type="match status" value="1"/>
</dbReference>
<sequence>MNMQIALRHAHTINPSRFWRLVPWLGFALLAAGMLQLRWPPVAGSDNTTSATPIAPLVHWSDADHDWLLVVDQASGELVVYDANDGRPLRRLGAPNGVGPIETITREGDWLVTTSERRPGLQILSLPGLQPVIGRRGDVAGNGE</sequence>
<comment type="caution">
    <text evidence="1">The sequence shown here is derived from an EMBL/GenBank/DDBJ whole genome shotgun (WGS) entry which is preliminary data.</text>
</comment>
<gene>
    <name evidence="1" type="ORF">UU9_01169</name>
</gene>
<dbReference type="EMBL" id="AJXU01000007">
    <property type="protein sequence ID" value="EIL92511.1"/>
    <property type="molecule type" value="Genomic_DNA"/>
</dbReference>
<dbReference type="eggNOG" id="ENOG5030NB6">
    <property type="taxonomic scope" value="Bacteria"/>
</dbReference>